<dbReference type="AlphaFoldDB" id="A0A3N2QRU3"/>
<proteinExistence type="predicted"/>
<reference evidence="1 2" key="1">
    <citation type="submission" date="2018-10" db="EMBL/GenBank/DDBJ databases">
        <title>Histidinibacterium lentulum gen. nov., sp. nov., a marine bacterium from the culture broth of Picochlorum sp. 122.</title>
        <authorList>
            <person name="Wang G."/>
        </authorList>
    </citation>
    <scope>NUCLEOTIDE SEQUENCE [LARGE SCALE GENOMIC DNA]</scope>
    <source>
        <strain evidence="1 2">B17</strain>
    </source>
</reference>
<dbReference type="EMBL" id="RDRB01000011">
    <property type="protein sequence ID" value="ROT97735.1"/>
    <property type="molecule type" value="Genomic_DNA"/>
</dbReference>
<evidence type="ECO:0000313" key="2">
    <source>
        <dbReference type="Proteomes" id="UP000268016"/>
    </source>
</evidence>
<organism evidence="1 2">
    <name type="scientific">Histidinibacterium lentulum</name>
    <dbReference type="NCBI Taxonomy" id="2480588"/>
    <lineage>
        <taxon>Bacteria</taxon>
        <taxon>Pseudomonadati</taxon>
        <taxon>Pseudomonadota</taxon>
        <taxon>Alphaproteobacteria</taxon>
        <taxon>Rhodobacterales</taxon>
        <taxon>Paracoccaceae</taxon>
        <taxon>Histidinibacterium</taxon>
    </lineage>
</organism>
<dbReference type="Pfam" id="PF20086">
    <property type="entry name" value="DUF6478"/>
    <property type="match status" value="1"/>
</dbReference>
<accession>A0A3N2QRU3</accession>
<dbReference type="OrthoDB" id="7827015at2"/>
<protein>
    <submittedName>
        <fullName evidence="1">Uncharacterized protein</fullName>
    </submittedName>
</protein>
<dbReference type="RefSeq" id="WP_123643739.1">
    <property type="nucleotide sequence ID" value="NZ_ML119091.1"/>
</dbReference>
<sequence length="257" mass="29955">MAEVRSGPLERWLNRMSAARWRRAARGARTSTLRDLRRRQAEARTLRQHLDALLHVADERLALPLVGNTAFPRPHGMEWAWRPEMWRGALPERGHAAVERRQEIGGEVTVFHDCTISELTVRQVRNTRETDLAPYGMRLDVFRFDGSFLSVVLDLPPEASQGLKKRHLIRLDTIVETEYPIELFARLNVRHGPNTEQLVREIPLGEPEVMVEFDLAYSKLNERRVEKMWIDLIFEGPEMNQITIRDLTFCRYPRADI</sequence>
<evidence type="ECO:0000313" key="1">
    <source>
        <dbReference type="EMBL" id="ROT97735.1"/>
    </source>
</evidence>
<comment type="caution">
    <text evidence="1">The sequence shown here is derived from an EMBL/GenBank/DDBJ whole genome shotgun (WGS) entry which is preliminary data.</text>
</comment>
<gene>
    <name evidence="1" type="ORF">EAT49_18175</name>
</gene>
<dbReference type="Proteomes" id="UP000268016">
    <property type="component" value="Unassembled WGS sequence"/>
</dbReference>
<name>A0A3N2QRU3_9RHOB</name>
<keyword evidence="2" id="KW-1185">Reference proteome</keyword>
<dbReference type="InterPro" id="IPR045514">
    <property type="entry name" value="DUF6478"/>
</dbReference>